<evidence type="ECO:0000313" key="3">
    <source>
        <dbReference type="Proteomes" id="UP000030437"/>
    </source>
</evidence>
<reference evidence="2 3" key="1">
    <citation type="submission" date="2014-02" db="EMBL/GenBank/DDBJ databases">
        <title>Draft genome sequence of Lysinibacillus odysseyi NBRC 100172.</title>
        <authorList>
            <person name="Zhang F."/>
            <person name="Wang G."/>
            <person name="Zhang L."/>
        </authorList>
    </citation>
    <scope>NUCLEOTIDE SEQUENCE [LARGE SCALE GENOMIC DNA]</scope>
    <source>
        <strain evidence="2 3">NBRC 100172</strain>
    </source>
</reference>
<dbReference type="RefSeq" id="WP_036159487.1">
    <property type="nucleotide sequence ID" value="NZ_AVCX01000001.1"/>
</dbReference>
<feature type="transmembrane region" description="Helical" evidence="1">
    <location>
        <begin position="32"/>
        <end position="52"/>
    </location>
</feature>
<comment type="caution">
    <text evidence="2">The sequence shown here is derived from an EMBL/GenBank/DDBJ whole genome shotgun (WGS) entry which is preliminary data.</text>
</comment>
<evidence type="ECO:0008006" key="4">
    <source>
        <dbReference type="Google" id="ProtNLM"/>
    </source>
</evidence>
<dbReference type="OrthoDB" id="2935658at2"/>
<keyword evidence="1" id="KW-0472">Membrane</keyword>
<sequence length="93" mass="10581">MKRFSRLSLGFLIAGLVFLLWKTQMEGSAEPVLLTGLLCLVIGAIFSLLAMAKKEKGKTKFTAIASFFAVTFMITWFEPFEIIRLMTWLKHFS</sequence>
<dbReference type="Proteomes" id="UP000030437">
    <property type="component" value="Unassembled WGS sequence"/>
</dbReference>
<accession>A0A0A3IFH4</accession>
<feature type="transmembrane region" description="Helical" evidence="1">
    <location>
        <begin position="59"/>
        <end position="77"/>
    </location>
</feature>
<keyword evidence="1" id="KW-1133">Transmembrane helix</keyword>
<protein>
    <recommendedName>
        <fullName evidence="4">DUF3953 domain-containing protein</fullName>
    </recommendedName>
</protein>
<keyword evidence="1" id="KW-0812">Transmembrane</keyword>
<proteinExistence type="predicted"/>
<gene>
    <name evidence="2" type="ORF">CD32_23315</name>
</gene>
<evidence type="ECO:0000313" key="2">
    <source>
        <dbReference type="EMBL" id="KGR82210.1"/>
    </source>
</evidence>
<dbReference type="EMBL" id="JPVP01000060">
    <property type="protein sequence ID" value="KGR82210.1"/>
    <property type="molecule type" value="Genomic_DNA"/>
</dbReference>
<dbReference type="AlphaFoldDB" id="A0A0A3IFH4"/>
<evidence type="ECO:0000256" key="1">
    <source>
        <dbReference type="SAM" id="Phobius"/>
    </source>
</evidence>
<keyword evidence="3" id="KW-1185">Reference proteome</keyword>
<dbReference type="eggNOG" id="ENOG50301EU">
    <property type="taxonomic scope" value="Bacteria"/>
</dbReference>
<name>A0A0A3IFH4_9BACI</name>
<organism evidence="2 3">
    <name type="scientific">Lysinibacillus odysseyi 34hs-1 = NBRC 100172</name>
    <dbReference type="NCBI Taxonomy" id="1220589"/>
    <lineage>
        <taxon>Bacteria</taxon>
        <taxon>Bacillati</taxon>
        <taxon>Bacillota</taxon>
        <taxon>Bacilli</taxon>
        <taxon>Bacillales</taxon>
        <taxon>Bacillaceae</taxon>
        <taxon>Lysinibacillus</taxon>
    </lineage>
</organism>